<name>F2L9I5_BURGS</name>
<evidence type="ECO:0000256" key="1">
    <source>
        <dbReference type="SAM" id="MobiDB-lite"/>
    </source>
</evidence>
<sequence length="112" mass="12601">MKTLDLLEAAELLKIDRTTMLDLVNRGDVQGAKIGRAWVFLEDDVIAYLRAQVQIQTQNRIEQIRVGSPAADARADRAIRKQLCADDRRRPGRKARPLPRLPHIEPPSPIAA</sequence>
<gene>
    <name evidence="3" type="ordered locus">bgla_1g10650</name>
</gene>
<feature type="region of interest" description="Disordered" evidence="1">
    <location>
        <begin position="82"/>
        <end position="112"/>
    </location>
</feature>
<dbReference type="RefSeq" id="WP_013697099.1">
    <property type="nucleotide sequence ID" value="NC_015381.1"/>
</dbReference>
<evidence type="ECO:0000313" key="3">
    <source>
        <dbReference type="EMBL" id="AEA59748.1"/>
    </source>
</evidence>
<keyword evidence="4" id="KW-1185">Reference proteome</keyword>
<protein>
    <recommendedName>
        <fullName evidence="2">Helix-turn-helix domain-containing protein</fullName>
    </recommendedName>
</protein>
<accession>F2L9I5</accession>
<evidence type="ECO:0000259" key="2">
    <source>
        <dbReference type="Pfam" id="PF12728"/>
    </source>
</evidence>
<dbReference type="eggNOG" id="ENOG5031IZJ">
    <property type="taxonomic scope" value="Bacteria"/>
</dbReference>
<dbReference type="AlphaFoldDB" id="F2L9I5"/>
<dbReference type="InterPro" id="IPR041657">
    <property type="entry name" value="HTH_17"/>
</dbReference>
<reference evidence="3 4" key="1">
    <citation type="journal article" date="2011" name="J. Bacteriol.">
        <title>Complete genome sequence of Burkholderia gladioli BSR3.</title>
        <authorList>
            <person name="Seo Y.S."/>
            <person name="Lim J."/>
            <person name="Choi B.S."/>
            <person name="Kim H."/>
            <person name="Goo E."/>
            <person name="Lee B."/>
            <person name="Lim J.S."/>
            <person name="Choi I.Y."/>
            <person name="Moon J.S."/>
            <person name="Kim J."/>
            <person name="Hwang I."/>
        </authorList>
    </citation>
    <scope>NUCLEOTIDE SEQUENCE [LARGE SCALE GENOMIC DNA]</scope>
    <source>
        <strain evidence="3 4">BSR3</strain>
    </source>
</reference>
<dbReference type="EMBL" id="CP002599">
    <property type="protein sequence ID" value="AEA59748.1"/>
    <property type="molecule type" value="Genomic_DNA"/>
</dbReference>
<dbReference type="STRING" id="999541.bgla_1g10650"/>
<dbReference type="Proteomes" id="UP000008316">
    <property type="component" value="Chromosome 1"/>
</dbReference>
<organism evidence="3 4">
    <name type="scientific">Burkholderia gladioli (strain BSR3)</name>
    <dbReference type="NCBI Taxonomy" id="999541"/>
    <lineage>
        <taxon>Bacteria</taxon>
        <taxon>Pseudomonadati</taxon>
        <taxon>Pseudomonadota</taxon>
        <taxon>Betaproteobacteria</taxon>
        <taxon>Burkholderiales</taxon>
        <taxon>Burkholderiaceae</taxon>
        <taxon>Burkholderia</taxon>
    </lineage>
</organism>
<dbReference type="HOGENOM" id="CLU_173953_0_0_4"/>
<dbReference type="KEGG" id="bgd:bgla_1g10650"/>
<dbReference type="Pfam" id="PF12728">
    <property type="entry name" value="HTH_17"/>
    <property type="match status" value="1"/>
</dbReference>
<evidence type="ECO:0000313" key="4">
    <source>
        <dbReference type="Proteomes" id="UP000008316"/>
    </source>
</evidence>
<proteinExistence type="predicted"/>
<feature type="domain" description="Helix-turn-helix" evidence="2">
    <location>
        <begin position="8"/>
        <end position="52"/>
    </location>
</feature>